<reference evidence="3 4" key="1">
    <citation type="submission" date="2018-05" db="EMBL/GenBank/DDBJ databases">
        <title>Brachybacterium sp. M1HQ-2T, whole genome shotgun sequence.</title>
        <authorList>
            <person name="Tuo L."/>
        </authorList>
    </citation>
    <scope>NUCLEOTIDE SEQUENCE [LARGE SCALE GENOMIC DNA]</scope>
    <source>
        <strain evidence="3 4">M1HQ-2</strain>
    </source>
</reference>
<dbReference type="SUPFAM" id="SSF55961">
    <property type="entry name" value="Bet v1-like"/>
    <property type="match status" value="1"/>
</dbReference>
<gene>
    <name evidence="3" type="ORF">DEO23_09150</name>
</gene>
<organism evidence="3 4">
    <name type="scientific">Brachybacterium endophyticum</name>
    <dbReference type="NCBI Taxonomy" id="2182385"/>
    <lineage>
        <taxon>Bacteria</taxon>
        <taxon>Bacillati</taxon>
        <taxon>Actinomycetota</taxon>
        <taxon>Actinomycetes</taxon>
        <taxon>Micrococcales</taxon>
        <taxon>Dermabacteraceae</taxon>
        <taxon>Brachybacterium</taxon>
    </lineage>
</organism>
<dbReference type="InterPro" id="IPR023393">
    <property type="entry name" value="START-like_dom_sf"/>
</dbReference>
<dbReference type="Pfam" id="PF08327">
    <property type="entry name" value="AHSA1"/>
    <property type="match status" value="1"/>
</dbReference>
<dbReference type="Gene3D" id="3.30.530.20">
    <property type="match status" value="1"/>
</dbReference>
<keyword evidence="4" id="KW-1185">Reference proteome</keyword>
<evidence type="ECO:0000259" key="2">
    <source>
        <dbReference type="Pfam" id="PF08327"/>
    </source>
</evidence>
<protein>
    <submittedName>
        <fullName evidence="3">ATPase</fullName>
    </submittedName>
</protein>
<dbReference type="RefSeq" id="WP_109275727.1">
    <property type="nucleotide sequence ID" value="NZ_QFKX01000003.1"/>
</dbReference>
<dbReference type="OrthoDB" id="8117292at2"/>
<evidence type="ECO:0000313" key="4">
    <source>
        <dbReference type="Proteomes" id="UP000245590"/>
    </source>
</evidence>
<sequence>MNAMRDAIRRSVEIHAPIQRVWELVSEPGWWINQGELVQHRIEYDGDTCVVHDEALGAFPLGIDVLEPPHRAVFTWLAGEQGGEGARTRTEFVLEENEPGTVVLTVTESGFAAMTPEQYRRTYDDNVEGWELELGVARDALEGAGQERAGA</sequence>
<evidence type="ECO:0000256" key="1">
    <source>
        <dbReference type="ARBA" id="ARBA00006817"/>
    </source>
</evidence>
<name>A0A2U2RJE5_9MICO</name>
<comment type="caution">
    <text evidence="3">The sequence shown here is derived from an EMBL/GenBank/DDBJ whole genome shotgun (WGS) entry which is preliminary data.</text>
</comment>
<comment type="similarity">
    <text evidence="1">Belongs to the AHA1 family.</text>
</comment>
<dbReference type="InterPro" id="IPR013538">
    <property type="entry name" value="ASHA1/2-like_C"/>
</dbReference>
<dbReference type="AlphaFoldDB" id="A0A2U2RJE5"/>
<proteinExistence type="inferred from homology"/>
<evidence type="ECO:0000313" key="3">
    <source>
        <dbReference type="EMBL" id="PWH05980.1"/>
    </source>
</evidence>
<dbReference type="EMBL" id="QFKX01000003">
    <property type="protein sequence ID" value="PWH05980.1"/>
    <property type="molecule type" value="Genomic_DNA"/>
</dbReference>
<dbReference type="Proteomes" id="UP000245590">
    <property type="component" value="Unassembled WGS sequence"/>
</dbReference>
<accession>A0A2U2RJE5</accession>
<feature type="domain" description="Activator of Hsp90 ATPase homologue 1/2-like C-terminal" evidence="2">
    <location>
        <begin position="16"/>
        <end position="131"/>
    </location>
</feature>